<dbReference type="SMART" id="SM00733">
    <property type="entry name" value="Mterf"/>
    <property type="match status" value="6"/>
</dbReference>
<dbReference type="GO" id="GO:0003676">
    <property type="term" value="F:nucleic acid binding"/>
    <property type="evidence" value="ECO:0007669"/>
    <property type="project" value="InterPro"/>
</dbReference>
<keyword evidence="2" id="KW-0804">Transcription</keyword>
<dbReference type="STRING" id="52838.A0A4S8ILZ6"/>
<evidence type="ECO:0000256" key="1">
    <source>
        <dbReference type="ARBA" id="ARBA00007692"/>
    </source>
</evidence>
<dbReference type="FunFam" id="1.25.70.10:FF:000001">
    <property type="entry name" value="Mitochondrial transcription termination factor-like"/>
    <property type="match status" value="1"/>
</dbReference>
<comment type="similarity">
    <text evidence="1">Belongs to the mTERF family.</text>
</comment>
<dbReference type="Pfam" id="PF02536">
    <property type="entry name" value="mTERF"/>
    <property type="match status" value="1"/>
</dbReference>
<dbReference type="EMBL" id="PYDT01000009">
    <property type="protein sequence ID" value="THU48562.1"/>
    <property type="molecule type" value="Genomic_DNA"/>
</dbReference>
<keyword evidence="3" id="KW-0809">Transit peptide</keyword>
<keyword evidence="2" id="KW-0805">Transcription regulation</keyword>
<dbReference type="Proteomes" id="UP000317650">
    <property type="component" value="Chromosome 6"/>
</dbReference>
<dbReference type="PANTHER" id="PTHR13068:SF236">
    <property type="entry name" value="OS02G0749800 PROTEIN"/>
    <property type="match status" value="1"/>
</dbReference>
<keyword evidence="6" id="KW-1185">Reference proteome</keyword>
<proteinExistence type="inferred from homology"/>
<name>A0A4S8ILZ6_MUSBA</name>
<dbReference type="InterPro" id="IPR038538">
    <property type="entry name" value="MTERF_sf"/>
</dbReference>
<reference evidence="5" key="1">
    <citation type="journal article" date="2019" name="Nat. Plants">
        <title>Genome sequencing of Musa balbisiana reveals subgenome evolution and function divergence in polyploid bananas.</title>
        <authorList>
            <person name="Yao X."/>
        </authorList>
    </citation>
    <scope>NUCLEOTIDE SEQUENCE [LARGE SCALE GENOMIC DNA]</scope>
    <source>
        <strain evidence="5">DH-PKW</strain>
        <tissue evidence="5">Leaves</tissue>
    </source>
</reference>
<dbReference type="AlphaFoldDB" id="A0A4S8ILZ6"/>
<protein>
    <submittedName>
        <fullName evidence="5">Uncharacterized protein</fullName>
    </submittedName>
</protein>
<dbReference type="GO" id="GO:0006353">
    <property type="term" value="P:DNA-templated transcription termination"/>
    <property type="evidence" value="ECO:0007669"/>
    <property type="project" value="UniProtKB-KW"/>
</dbReference>
<dbReference type="PANTHER" id="PTHR13068">
    <property type="entry name" value="CGI-12 PROTEIN-RELATED"/>
    <property type="match status" value="1"/>
</dbReference>
<gene>
    <name evidence="5" type="ORF">C4D60_Mb06t00280</name>
</gene>
<evidence type="ECO:0000256" key="4">
    <source>
        <dbReference type="SAM" id="MobiDB-lite"/>
    </source>
</evidence>
<accession>A0A4S8ILZ6</accession>
<keyword evidence="2" id="KW-0806">Transcription termination</keyword>
<dbReference type="Gene3D" id="1.25.70.10">
    <property type="entry name" value="Transcription termination factor 3, mitochondrial"/>
    <property type="match status" value="1"/>
</dbReference>
<comment type="caution">
    <text evidence="5">The sequence shown here is derived from an EMBL/GenBank/DDBJ whole genome shotgun (WGS) entry which is preliminary data.</text>
</comment>
<evidence type="ECO:0000256" key="2">
    <source>
        <dbReference type="ARBA" id="ARBA00022472"/>
    </source>
</evidence>
<feature type="compositionally biased region" description="Basic and acidic residues" evidence="4">
    <location>
        <begin position="374"/>
        <end position="389"/>
    </location>
</feature>
<feature type="region of interest" description="Disordered" evidence="4">
    <location>
        <begin position="374"/>
        <end position="419"/>
    </location>
</feature>
<evidence type="ECO:0000256" key="3">
    <source>
        <dbReference type="ARBA" id="ARBA00022946"/>
    </source>
</evidence>
<sequence>MKRSPAFYLFSKTLYFIYRPRPADALLSSTSSYSVAATGSGALQPSFMAEYLVTSCGFSPEKATKASNLLGGIASRRQPDSVLGFLKSHGFDDTHVKELLSWNPRWLLLDVEKTLAAKFRTLQELGFSQSDITHLVVANPSAINCRVRTVVHKIRFWQGLIGSNDLLIKLFKQHRWLLGYSIEKRIQPNIEMLRSCGFTDQKFRTILGYHPMLVTQRAENLRALISRVEGFGVARTSGRFHWTLWMLSNVSVERFNAQKKLFGAFGWSEADFLDAFRKAPGFLTCSLKNLKMKMEFLVNEAGYAPSYIALHPVLLTFSLEKRLIPRYQHVAALKSRGLCAGHLKLLTYIMCSEKKFLESYAYIHELRKRCKEMERKKTDGGVATEEKSSKGRVHPSDTPSPVCSEEGGEGNCWRSSFTK</sequence>
<organism evidence="5 6">
    <name type="scientific">Musa balbisiana</name>
    <name type="common">Banana</name>
    <dbReference type="NCBI Taxonomy" id="52838"/>
    <lineage>
        <taxon>Eukaryota</taxon>
        <taxon>Viridiplantae</taxon>
        <taxon>Streptophyta</taxon>
        <taxon>Embryophyta</taxon>
        <taxon>Tracheophyta</taxon>
        <taxon>Spermatophyta</taxon>
        <taxon>Magnoliopsida</taxon>
        <taxon>Liliopsida</taxon>
        <taxon>Zingiberales</taxon>
        <taxon>Musaceae</taxon>
        <taxon>Musa</taxon>
    </lineage>
</organism>
<evidence type="ECO:0000313" key="6">
    <source>
        <dbReference type="Proteomes" id="UP000317650"/>
    </source>
</evidence>
<evidence type="ECO:0000313" key="5">
    <source>
        <dbReference type="EMBL" id="THU48562.1"/>
    </source>
</evidence>
<dbReference type="InterPro" id="IPR003690">
    <property type="entry name" value="MTERF"/>
</dbReference>